<evidence type="ECO:0000256" key="1">
    <source>
        <dbReference type="ARBA" id="ARBA00007964"/>
    </source>
</evidence>
<organism evidence="5 6">
    <name type="scientific">Leuconostoc citreum</name>
    <dbReference type="NCBI Taxonomy" id="33964"/>
    <lineage>
        <taxon>Bacteria</taxon>
        <taxon>Bacillati</taxon>
        <taxon>Bacillota</taxon>
        <taxon>Bacilli</taxon>
        <taxon>Lactobacillales</taxon>
        <taxon>Lactobacillaceae</taxon>
        <taxon>Leuconostoc</taxon>
    </lineage>
</organism>
<dbReference type="SUPFAM" id="SSF51735">
    <property type="entry name" value="NAD(P)-binding Rossmann-fold domains"/>
    <property type="match status" value="1"/>
</dbReference>
<feature type="domain" description="Prephenate/arogenate dehydrogenase" evidence="4">
    <location>
        <begin position="1"/>
        <end position="280"/>
    </location>
</feature>
<dbReference type="InterPro" id="IPR046826">
    <property type="entry name" value="PDH_N"/>
</dbReference>
<evidence type="ECO:0000313" key="5">
    <source>
        <dbReference type="EMBL" id="GDZ83755.1"/>
    </source>
</evidence>
<dbReference type="InterPro" id="IPR050812">
    <property type="entry name" value="Preph/Arog_dehydrog"/>
</dbReference>
<dbReference type="FunFam" id="3.40.50.720:FF:000208">
    <property type="entry name" value="Prephenate dehydrogenase"/>
    <property type="match status" value="1"/>
</dbReference>
<evidence type="ECO:0000256" key="3">
    <source>
        <dbReference type="ARBA" id="ARBA00029440"/>
    </source>
</evidence>
<dbReference type="GO" id="GO:0070403">
    <property type="term" value="F:NAD+ binding"/>
    <property type="evidence" value="ECO:0007669"/>
    <property type="project" value="InterPro"/>
</dbReference>
<name>A0A5A5U1H2_LEUCI</name>
<dbReference type="Proteomes" id="UP000323274">
    <property type="component" value="Unassembled WGS sequence"/>
</dbReference>
<dbReference type="InterPro" id="IPR036291">
    <property type="entry name" value="NAD(P)-bd_dom_sf"/>
</dbReference>
<comment type="similarity">
    <text evidence="1">Belongs to the prephenate/arogenate dehydrogenase family.</text>
</comment>
<gene>
    <name evidence="5" type="primary">tyrA</name>
    <name evidence="5" type="ORF">LCIT_09970</name>
</gene>
<accession>A0A5A5U1H2</accession>
<dbReference type="RefSeq" id="WP_149334299.1">
    <property type="nucleotide sequence ID" value="NZ_BJJW01000006.1"/>
</dbReference>
<dbReference type="EMBL" id="BJJW01000006">
    <property type="protein sequence ID" value="GDZ83755.1"/>
    <property type="molecule type" value="Genomic_DNA"/>
</dbReference>
<protein>
    <submittedName>
        <fullName evidence="5">Prephenate dehydrogenase</fullName>
    </submittedName>
</protein>
<dbReference type="InterPro" id="IPR008927">
    <property type="entry name" value="6-PGluconate_DH-like_C_sf"/>
</dbReference>
<keyword evidence="2" id="KW-0560">Oxidoreductase</keyword>
<dbReference type="GO" id="GO:0006571">
    <property type="term" value="P:tyrosine biosynthetic process"/>
    <property type="evidence" value="ECO:0007669"/>
    <property type="project" value="InterPro"/>
</dbReference>
<dbReference type="Pfam" id="PF20463">
    <property type="entry name" value="PDH_C"/>
    <property type="match status" value="1"/>
</dbReference>
<reference evidence="5 6" key="1">
    <citation type="submission" date="2019-04" db="EMBL/GenBank/DDBJ databases">
        <title>A pseudo-fructophilic Leuconostoc citreum strain F192-5 isolated from peel of satsuma mandarin: the first report for isolation and characterization of strain-dependent fructophilic-like characteristics.</title>
        <authorList>
            <person name="Maeno S."/>
            <person name="Tanizawa Y."/>
            <person name="Kajikawa A."/>
            <person name="Kanesaki Y."/>
            <person name="Kubota E."/>
            <person name="Arita M."/>
            <person name="Leon D."/>
            <person name="Endo A."/>
        </authorList>
    </citation>
    <scope>NUCLEOTIDE SEQUENCE [LARGE SCALE GENOMIC DNA]</scope>
    <source>
        <strain evidence="5 6">F192-5</strain>
    </source>
</reference>
<dbReference type="InterPro" id="IPR003099">
    <property type="entry name" value="Prephen_DH"/>
</dbReference>
<proteinExistence type="inferred from homology"/>
<comment type="pathway">
    <text evidence="3">Amino-acid biosynthesis.</text>
</comment>
<dbReference type="Pfam" id="PF02153">
    <property type="entry name" value="PDH_N"/>
    <property type="match status" value="1"/>
</dbReference>
<evidence type="ECO:0000256" key="2">
    <source>
        <dbReference type="ARBA" id="ARBA00023002"/>
    </source>
</evidence>
<dbReference type="Gene3D" id="3.40.50.720">
    <property type="entry name" value="NAD(P)-binding Rossmann-like Domain"/>
    <property type="match status" value="1"/>
</dbReference>
<comment type="caution">
    <text evidence="5">The sequence shown here is derived from an EMBL/GenBank/DDBJ whole genome shotgun (WGS) entry which is preliminary data.</text>
</comment>
<dbReference type="PROSITE" id="PS51176">
    <property type="entry name" value="PDH_ADH"/>
    <property type="match status" value="1"/>
</dbReference>
<dbReference type="GO" id="GO:0004665">
    <property type="term" value="F:prephenate dehydrogenase (NADP+) activity"/>
    <property type="evidence" value="ECO:0007669"/>
    <property type="project" value="InterPro"/>
</dbReference>
<dbReference type="PANTHER" id="PTHR21363:SF0">
    <property type="entry name" value="PREPHENATE DEHYDROGENASE [NADP(+)]"/>
    <property type="match status" value="1"/>
</dbReference>
<sequence length="280" mass="30464">MIIVIQGLGEMGASLASALSQRVDNHVIGIDNQLLSRQYAMANNIVDETATSLADVVSRAEVIILATPIAVIKQTLKQLAVLPLKPNVIITDTGSTKSEIMSLAEAFVPKTATFIGGHAMAGTQNSGVSAANSDLYREVPYFLVTKHAPKETVIKLQSILAPIAARFIEVDAQQHDELVSWISDVPHIISFALMNAVMHHFHSVSDFGPYVAGGFKDTTRIAASNPEVWRDILLSNKAAILSSNQDLIDELHRFNQVLRQNDSLGLEKLITQAQHARQQL</sequence>
<dbReference type="InterPro" id="IPR046825">
    <property type="entry name" value="PDH_C"/>
</dbReference>
<evidence type="ECO:0000259" key="4">
    <source>
        <dbReference type="PROSITE" id="PS51176"/>
    </source>
</evidence>
<dbReference type="GO" id="GO:0008977">
    <property type="term" value="F:prephenate dehydrogenase (NAD+) activity"/>
    <property type="evidence" value="ECO:0007669"/>
    <property type="project" value="InterPro"/>
</dbReference>
<dbReference type="Gene3D" id="1.10.3660.10">
    <property type="entry name" value="6-phosphogluconate dehydrogenase C-terminal like domain"/>
    <property type="match status" value="1"/>
</dbReference>
<dbReference type="SUPFAM" id="SSF48179">
    <property type="entry name" value="6-phosphogluconate dehydrogenase C-terminal domain-like"/>
    <property type="match status" value="1"/>
</dbReference>
<evidence type="ECO:0000313" key="6">
    <source>
        <dbReference type="Proteomes" id="UP000323274"/>
    </source>
</evidence>
<dbReference type="AlphaFoldDB" id="A0A5A5U1H2"/>
<dbReference type="PANTHER" id="PTHR21363">
    <property type="entry name" value="PREPHENATE DEHYDROGENASE"/>
    <property type="match status" value="1"/>
</dbReference>